<dbReference type="AlphaFoldDB" id="A0A850RET7"/>
<evidence type="ECO:0000313" key="4">
    <source>
        <dbReference type="Proteomes" id="UP000592294"/>
    </source>
</evidence>
<feature type="chain" id="PRO_5032550540" evidence="2">
    <location>
        <begin position="26"/>
        <end position="424"/>
    </location>
</feature>
<name>A0A850RET7_9GAMM</name>
<proteinExistence type="predicted"/>
<dbReference type="RefSeq" id="WP_176974475.1">
    <property type="nucleotide sequence ID" value="NZ_JABZEO010000001.1"/>
</dbReference>
<keyword evidence="2" id="KW-0732">Signal</keyword>
<accession>A0A850RET7</accession>
<reference evidence="3 4" key="1">
    <citation type="submission" date="2020-06" db="EMBL/GenBank/DDBJ databases">
        <title>Whole-genome sequence of Allochromatium humboldtianum DSM 21881, type strain.</title>
        <authorList>
            <person name="Kyndt J.A."/>
            <person name="Meyer T.E."/>
        </authorList>
    </citation>
    <scope>NUCLEOTIDE SEQUENCE [LARGE SCALE GENOMIC DNA]</scope>
    <source>
        <strain evidence="3 4">DSM 21881</strain>
    </source>
</reference>
<keyword evidence="4" id="KW-1185">Reference proteome</keyword>
<keyword evidence="1" id="KW-0175">Coiled coil</keyword>
<dbReference type="EMBL" id="JABZEO010000001">
    <property type="protein sequence ID" value="NVZ07663.1"/>
    <property type="molecule type" value="Genomic_DNA"/>
</dbReference>
<evidence type="ECO:0000313" key="3">
    <source>
        <dbReference type="EMBL" id="NVZ07663.1"/>
    </source>
</evidence>
<feature type="coiled-coil region" evidence="1">
    <location>
        <begin position="133"/>
        <end position="208"/>
    </location>
</feature>
<sequence>MSHDSTRLLGALALGLLISIPAAGAQTPDSTDTGASADLWSQTRERAAGWWEQSRDLAGQAMRDARGLIEDQEPDFNRIWQQAMPTLDQALLLEQRHQTLPESAWFGLDQKANRVEIDALLDEAVAILSVSPALQYRDRIQTQQEQIVRWRAEIADHRQKRVTAPTESTFKKTVADYDALITARESDIRRATQEIDALKREFAQSLRAIGLKLEDEQLDLLLSTVVGDNLVDLGILFDNVKAITLQLEQLLEQSGEDLQSARRYYGLYVVLLKSLDRMHVQIEEAIDERYLPQIDDIVGQTQTLAADTERLLRESPDRRALLEGNLQAQQLTLQAAGFYRQYLVDQAAQVRQARAELEQDIAAAWNTYETVRVSGELVGLVRSSQLLLEGLMNRQAPALRPFESLEMQREIQKLTQQLRGGVSG</sequence>
<feature type="signal peptide" evidence="2">
    <location>
        <begin position="1"/>
        <end position="25"/>
    </location>
</feature>
<comment type="caution">
    <text evidence="3">The sequence shown here is derived from an EMBL/GenBank/DDBJ whole genome shotgun (WGS) entry which is preliminary data.</text>
</comment>
<organism evidence="3 4">
    <name type="scientific">Allochromatium humboldtianum</name>
    <dbReference type="NCBI Taxonomy" id="504901"/>
    <lineage>
        <taxon>Bacteria</taxon>
        <taxon>Pseudomonadati</taxon>
        <taxon>Pseudomonadota</taxon>
        <taxon>Gammaproteobacteria</taxon>
        <taxon>Chromatiales</taxon>
        <taxon>Chromatiaceae</taxon>
        <taxon>Allochromatium</taxon>
    </lineage>
</organism>
<gene>
    <name evidence="3" type="ORF">HW932_00120</name>
</gene>
<evidence type="ECO:0000256" key="1">
    <source>
        <dbReference type="SAM" id="Coils"/>
    </source>
</evidence>
<evidence type="ECO:0000256" key="2">
    <source>
        <dbReference type="SAM" id="SignalP"/>
    </source>
</evidence>
<protein>
    <submittedName>
        <fullName evidence="3">Uncharacterized protein</fullName>
    </submittedName>
</protein>
<dbReference type="Proteomes" id="UP000592294">
    <property type="component" value="Unassembled WGS sequence"/>
</dbReference>